<dbReference type="InterPro" id="IPR003231">
    <property type="entry name" value="ACP"/>
</dbReference>
<evidence type="ECO:0000313" key="7">
    <source>
        <dbReference type="EMBL" id="KAK4397101.1"/>
    </source>
</evidence>
<dbReference type="GO" id="GO:0000035">
    <property type="term" value="F:acyl binding"/>
    <property type="evidence" value="ECO:0007669"/>
    <property type="project" value="TreeGrafter"/>
</dbReference>
<evidence type="ECO:0000256" key="3">
    <source>
        <dbReference type="ARBA" id="ARBA00022553"/>
    </source>
</evidence>
<dbReference type="GO" id="GO:0005739">
    <property type="term" value="C:mitochondrion"/>
    <property type="evidence" value="ECO:0007669"/>
    <property type="project" value="TreeGrafter"/>
</dbReference>
<keyword evidence="3" id="KW-0597">Phosphoprotein</keyword>
<evidence type="ECO:0000313" key="8">
    <source>
        <dbReference type="Proteomes" id="UP001289374"/>
    </source>
</evidence>
<evidence type="ECO:0000256" key="1">
    <source>
        <dbReference type="ARBA" id="ARBA00022450"/>
    </source>
</evidence>
<dbReference type="EMBL" id="JACGWL010000008">
    <property type="protein sequence ID" value="KAK4397101.1"/>
    <property type="molecule type" value="Genomic_DNA"/>
</dbReference>
<gene>
    <name evidence="7" type="ORF">Sango_1546700</name>
</gene>
<evidence type="ECO:0000256" key="6">
    <source>
        <dbReference type="ARBA" id="ARBA00023160"/>
    </source>
</evidence>
<accession>A0AAE2BTE2</accession>
<name>A0AAE2BTE2_9LAMI</name>
<organism evidence="7 8">
    <name type="scientific">Sesamum angolense</name>
    <dbReference type="NCBI Taxonomy" id="2727404"/>
    <lineage>
        <taxon>Eukaryota</taxon>
        <taxon>Viridiplantae</taxon>
        <taxon>Streptophyta</taxon>
        <taxon>Embryophyta</taxon>
        <taxon>Tracheophyta</taxon>
        <taxon>Spermatophyta</taxon>
        <taxon>Magnoliopsida</taxon>
        <taxon>eudicotyledons</taxon>
        <taxon>Gunneridae</taxon>
        <taxon>Pentapetalae</taxon>
        <taxon>asterids</taxon>
        <taxon>lamiids</taxon>
        <taxon>Lamiales</taxon>
        <taxon>Pedaliaceae</taxon>
        <taxon>Sesamum</taxon>
    </lineage>
</organism>
<evidence type="ECO:0000256" key="4">
    <source>
        <dbReference type="ARBA" id="ARBA00022832"/>
    </source>
</evidence>
<evidence type="ECO:0000256" key="5">
    <source>
        <dbReference type="ARBA" id="ARBA00023098"/>
    </source>
</evidence>
<keyword evidence="4" id="KW-0276">Fatty acid metabolism</keyword>
<reference evidence="7" key="2">
    <citation type="journal article" date="2024" name="Plant">
        <title>Genomic evolution and insights into agronomic trait innovations of Sesamum species.</title>
        <authorList>
            <person name="Miao H."/>
            <person name="Wang L."/>
            <person name="Qu L."/>
            <person name="Liu H."/>
            <person name="Sun Y."/>
            <person name="Le M."/>
            <person name="Wang Q."/>
            <person name="Wei S."/>
            <person name="Zheng Y."/>
            <person name="Lin W."/>
            <person name="Duan Y."/>
            <person name="Cao H."/>
            <person name="Xiong S."/>
            <person name="Wang X."/>
            <person name="Wei L."/>
            <person name="Li C."/>
            <person name="Ma Q."/>
            <person name="Ju M."/>
            <person name="Zhao R."/>
            <person name="Li G."/>
            <person name="Mu C."/>
            <person name="Tian Q."/>
            <person name="Mei H."/>
            <person name="Zhang T."/>
            <person name="Gao T."/>
            <person name="Zhang H."/>
        </authorList>
    </citation>
    <scope>NUCLEOTIDE SEQUENCE</scope>
    <source>
        <strain evidence="7">K16</strain>
    </source>
</reference>
<comment type="caution">
    <text evidence="7">The sequence shown here is derived from an EMBL/GenBank/DDBJ whole genome shotgun (WGS) entry which is preliminary data.</text>
</comment>
<keyword evidence="8" id="KW-1185">Reference proteome</keyword>
<dbReference type="PANTHER" id="PTHR20863:SF28">
    <property type="entry name" value="ACYL CARRIER PROTEIN, MITOCHONDRIAL"/>
    <property type="match status" value="1"/>
</dbReference>
<dbReference type="InterPro" id="IPR036736">
    <property type="entry name" value="ACP-like_sf"/>
</dbReference>
<dbReference type="GO" id="GO:0000036">
    <property type="term" value="F:acyl carrier activity"/>
    <property type="evidence" value="ECO:0007669"/>
    <property type="project" value="TreeGrafter"/>
</dbReference>
<keyword evidence="5" id="KW-0443">Lipid metabolism</keyword>
<dbReference type="Gene3D" id="1.10.1200.10">
    <property type="entry name" value="ACP-like"/>
    <property type="match status" value="1"/>
</dbReference>
<protein>
    <submittedName>
        <fullName evidence="7">Acyl carrier protein 1, mitochondrial</fullName>
    </submittedName>
</protein>
<dbReference type="AlphaFoldDB" id="A0AAE2BTE2"/>
<keyword evidence="2" id="KW-0444">Lipid biosynthesis</keyword>
<sequence length="113" mass="12634">MASALRSAILRHVRVPISQSLSLNGSRLTAVRSMSSHGDDHLDKKEVLDRVLDVVKSFPKVDPSKVDLMCTSYLMWLNMELGRQTTPADHNHVTPNVHFQKDLGLDSLDTVEI</sequence>
<keyword evidence="6" id="KW-0275">Fatty acid biosynthesis</keyword>
<dbReference type="Proteomes" id="UP001289374">
    <property type="component" value="Unassembled WGS sequence"/>
</dbReference>
<dbReference type="PANTHER" id="PTHR20863">
    <property type="entry name" value="ACYL CARRIER PROTEIN"/>
    <property type="match status" value="1"/>
</dbReference>
<evidence type="ECO:0000256" key="2">
    <source>
        <dbReference type="ARBA" id="ARBA00022516"/>
    </source>
</evidence>
<keyword evidence="1" id="KW-0596">Phosphopantetheine</keyword>
<reference evidence="7" key="1">
    <citation type="submission" date="2020-06" db="EMBL/GenBank/DDBJ databases">
        <authorList>
            <person name="Li T."/>
            <person name="Hu X."/>
            <person name="Zhang T."/>
            <person name="Song X."/>
            <person name="Zhang H."/>
            <person name="Dai N."/>
            <person name="Sheng W."/>
            <person name="Hou X."/>
            <person name="Wei L."/>
        </authorList>
    </citation>
    <scope>NUCLEOTIDE SEQUENCE</scope>
    <source>
        <strain evidence="7">K16</strain>
        <tissue evidence="7">Leaf</tissue>
    </source>
</reference>
<proteinExistence type="predicted"/>